<evidence type="ECO:0000313" key="4">
    <source>
        <dbReference type="Proteomes" id="UP000001497"/>
    </source>
</evidence>
<accession>A0ABN3YVB8</accession>
<dbReference type="Proteomes" id="UP000001497">
    <property type="component" value="Chromosome"/>
</dbReference>
<feature type="compositionally biased region" description="Basic and acidic residues" evidence="1">
    <location>
        <begin position="121"/>
        <end position="137"/>
    </location>
</feature>
<feature type="compositionally biased region" description="Basic and acidic residues" evidence="1">
    <location>
        <begin position="85"/>
        <end position="97"/>
    </location>
</feature>
<organism evidence="3 4">
    <name type="scientific">Fibrobacter succinogenes (strain ATCC 19169 / S85)</name>
    <dbReference type="NCBI Taxonomy" id="59374"/>
    <lineage>
        <taxon>Bacteria</taxon>
        <taxon>Pseudomonadati</taxon>
        <taxon>Fibrobacterota</taxon>
        <taxon>Fibrobacteria</taxon>
        <taxon>Fibrobacterales</taxon>
        <taxon>Fibrobacteraceae</taxon>
        <taxon>Fibrobacter</taxon>
    </lineage>
</organism>
<evidence type="ECO:0000256" key="2">
    <source>
        <dbReference type="SAM" id="Phobius"/>
    </source>
</evidence>
<sequence length="287" mass="33081">MGFLSWLFCVILVVALVLLLFPFAFRIDFEAGERGVRALFFFFKKKVYEYEKKWKEEAGSKELAVDSEKLEPQDAPPMVEAVAKKPAETPKTEHLEASDSGAGNESEPPTEVKSSSVVEVAKPDDEKPADEKKPKKEKRKLSDREFWTIILTPDFDARAFKYILKILKAVLSLFRVRFRDCFVEGVRTDYQTMGYIAAVNGFLKAYSYVGDWDLRMDWCNEKELRAAGSVHLSITLLRIFCFTLETLVLAGILAFSFWRRRAHVIKTNELPQLGFIRRRILEFILED</sequence>
<keyword evidence="2" id="KW-0812">Transmembrane</keyword>
<evidence type="ECO:0000256" key="1">
    <source>
        <dbReference type="SAM" id="MobiDB-lite"/>
    </source>
</evidence>
<evidence type="ECO:0008006" key="5">
    <source>
        <dbReference type="Google" id="ProtNLM"/>
    </source>
</evidence>
<feature type="compositionally biased region" description="Low complexity" evidence="1">
    <location>
        <begin position="105"/>
        <end position="120"/>
    </location>
</feature>
<keyword evidence="4" id="KW-1185">Reference proteome</keyword>
<proteinExistence type="predicted"/>
<gene>
    <name evidence="3" type="ordered locus">Fisuc_0662</name>
</gene>
<keyword evidence="2" id="KW-0472">Membrane</keyword>
<protein>
    <recommendedName>
        <fullName evidence="5">DUF2953 domain-containing protein</fullName>
    </recommendedName>
</protein>
<dbReference type="EMBL" id="CP001792">
    <property type="protein sequence ID" value="ACX74274.1"/>
    <property type="molecule type" value="Genomic_DNA"/>
</dbReference>
<reference evidence="3" key="1">
    <citation type="submission" date="2009-10" db="EMBL/GenBank/DDBJ databases">
        <title>Complete sequence of Fibrobacter succinogenes subsp. succinogenes S85.</title>
        <authorList>
            <consortium name="US DOE Joint Genome Institute"/>
            <person name="Lucas S."/>
            <person name="Copeland A."/>
            <person name="Lapidus A."/>
            <person name="Glavina del Rio T."/>
            <person name="Tice H."/>
            <person name="Bruce D."/>
            <person name="Goodwin L."/>
            <person name="Pitluck S."/>
            <person name="Chertkov O."/>
            <person name="Detter J.C."/>
            <person name="Han C."/>
            <person name="Tapia R."/>
            <person name="Larimer F."/>
            <person name="Land M."/>
            <person name="Hauser L."/>
            <person name="Kyrpides N."/>
            <person name="Mikhailova N."/>
            <person name="Weimer P.J."/>
            <person name="Stevenson D.M."/>
            <person name="Boyum J."/>
            <person name="Brumm P.I."/>
            <person name="Mead D."/>
        </authorList>
    </citation>
    <scope>NUCLEOTIDE SEQUENCE [LARGE SCALE GENOMIC DNA]</scope>
    <source>
        <strain evidence="3">S85</strain>
    </source>
</reference>
<evidence type="ECO:0000313" key="3">
    <source>
        <dbReference type="EMBL" id="ACX74274.1"/>
    </source>
</evidence>
<keyword evidence="2" id="KW-1133">Transmembrane helix</keyword>
<feature type="region of interest" description="Disordered" evidence="1">
    <location>
        <begin position="85"/>
        <end position="137"/>
    </location>
</feature>
<feature type="transmembrane region" description="Helical" evidence="2">
    <location>
        <begin position="236"/>
        <end position="258"/>
    </location>
</feature>
<name>A0ABN3YVB8_FIBSS</name>